<dbReference type="EMBL" id="BMOD01000041">
    <property type="protein sequence ID" value="GGJ57993.1"/>
    <property type="molecule type" value="Genomic_DNA"/>
</dbReference>
<dbReference type="InterPro" id="IPR050712">
    <property type="entry name" value="NAD(P)H-dep_reductase"/>
</dbReference>
<evidence type="ECO:0000313" key="2">
    <source>
        <dbReference type="EMBL" id="GGJ57993.1"/>
    </source>
</evidence>
<dbReference type="InterPro" id="IPR005025">
    <property type="entry name" value="FMN_Rdtase-like_dom"/>
</dbReference>
<dbReference type="InterPro" id="IPR029039">
    <property type="entry name" value="Flavoprotein-like_sf"/>
</dbReference>
<dbReference type="Pfam" id="PF03358">
    <property type="entry name" value="FMN_red"/>
    <property type="match status" value="1"/>
</dbReference>
<comment type="caution">
    <text evidence="2">The sequence shown here is derived from an EMBL/GenBank/DDBJ whole genome shotgun (WGS) entry which is preliminary data.</text>
</comment>
<evidence type="ECO:0000259" key="1">
    <source>
        <dbReference type="Pfam" id="PF03358"/>
    </source>
</evidence>
<feature type="domain" description="NADPH-dependent FMN reductase-like" evidence="1">
    <location>
        <begin position="20"/>
        <end position="162"/>
    </location>
</feature>
<dbReference type="Gene3D" id="3.40.50.360">
    <property type="match status" value="1"/>
</dbReference>
<gene>
    <name evidence="2" type="ORF">GCM10008938_50120</name>
</gene>
<dbReference type="Proteomes" id="UP000632222">
    <property type="component" value="Unassembled WGS sequence"/>
</dbReference>
<keyword evidence="3" id="KW-1185">Reference proteome</keyword>
<name>A0ABQ2DH97_9DEIO</name>
<organism evidence="2 3">
    <name type="scientific">Deinococcus roseus</name>
    <dbReference type="NCBI Taxonomy" id="392414"/>
    <lineage>
        <taxon>Bacteria</taxon>
        <taxon>Thermotogati</taxon>
        <taxon>Deinococcota</taxon>
        <taxon>Deinococci</taxon>
        <taxon>Deinococcales</taxon>
        <taxon>Deinococcaceae</taxon>
        <taxon>Deinococcus</taxon>
    </lineage>
</organism>
<dbReference type="SUPFAM" id="SSF52218">
    <property type="entry name" value="Flavoproteins"/>
    <property type="match status" value="1"/>
</dbReference>
<evidence type="ECO:0000313" key="3">
    <source>
        <dbReference type="Proteomes" id="UP000632222"/>
    </source>
</evidence>
<accession>A0ABQ2DH97</accession>
<dbReference type="PANTHER" id="PTHR30543">
    <property type="entry name" value="CHROMATE REDUCTASE"/>
    <property type="match status" value="1"/>
</dbReference>
<sequence>MTRSKTGNMKSMLPMNPALNILAVSGSLRKGSSTTLLLQALQHLAPENLQLEIWENLDTLPHFNPDLDREGEMNVQAVQDWREKVQKADGVLICTPEYAAGLPGSFKNALDWLVGSGDMADKPVAAVAASPYPTSAEHAHTSLMLTLGMLEARVPAENQLKIGLLSKKLNAQAEITDPELNTELQRVLSALQQTILQAQPV</sequence>
<protein>
    <submittedName>
        <fullName evidence="2">FMN reductase</fullName>
    </submittedName>
</protein>
<proteinExistence type="predicted"/>
<reference evidence="3" key="1">
    <citation type="journal article" date="2019" name="Int. J. Syst. Evol. Microbiol.">
        <title>The Global Catalogue of Microorganisms (GCM) 10K type strain sequencing project: providing services to taxonomists for standard genome sequencing and annotation.</title>
        <authorList>
            <consortium name="The Broad Institute Genomics Platform"/>
            <consortium name="The Broad Institute Genome Sequencing Center for Infectious Disease"/>
            <person name="Wu L."/>
            <person name="Ma J."/>
        </authorList>
    </citation>
    <scope>NUCLEOTIDE SEQUENCE [LARGE SCALE GENOMIC DNA]</scope>
    <source>
        <strain evidence="3">JCM 14370</strain>
    </source>
</reference>
<dbReference type="PANTHER" id="PTHR30543:SF21">
    <property type="entry name" value="NAD(P)H-DEPENDENT FMN REDUCTASE LOT6"/>
    <property type="match status" value="1"/>
</dbReference>